<evidence type="ECO:0000313" key="3">
    <source>
        <dbReference type="Proteomes" id="UP001500603"/>
    </source>
</evidence>
<keyword evidence="3" id="KW-1185">Reference proteome</keyword>
<dbReference type="RefSeq" id="WP_345499064.1">
    <property type="nucleotide sequence ID" value="NZ_BAABJM010000007.1"/>
</dbReference>
<name>A0ABP9L026_9NOCA</name>
<feature type="signal peptide" evidence="1">
    <location>
        <begin position="1"/>
        <end position="30"/>
    </location>
</feature>
<keyword evidence="1" id="KW-0732">Signal</keyword>
<feature type="chain" id="PRO_5047402872" description="Ig-like domain-containing protein" evidence="1">
    <location>
        <begin position="31"/>
        <end position="141"/>
    </location>
</feature>
<proteinExistence type="predicted"/>
<reference evidence="3" key="1">
    <citation type="journal article" date="2019" name="Int. J. Syst. Evol. Microbiol.">
        <title>The Global Catalogue of Microorganisms (GCM) 10K type strain sequencing project: providing services to taxonomists for standard genome sequencing and annotation.</title>
        <authorList>
            <consortium name="The Broad Institute Genomics Platform"/>
            <consortium name="The Broad Institute Genome Sequencing Center for Infectious Disease"/>
            <person name="Wu L."/>
            <person name="Ma J."/>
        </authorList>
    </citation>
    <scope>NUCLEOTIDE SEQUENCE [LARGE SCALE GENOMIC DNA]</scope>
    <source>
        <strain evidence="3">JCM 18298</strain>
    </source>
</reference>
<comment type="caution">
    <text evidence="2">The sequence shown here is derived from an EMBL/GenBank/DDBJ whole genome shotgun (WGS) entry which is preliminary data.</text>
</comment>
<evidence type="ECO:0000256" key="1">
    <source>
        <dbReference type="SAM" id="SignalP"/>
    </source>
</evidence>
<sequence length="141" mass="14688">MNIRIRRSGSLAMLGVGVWVTMMVAPSANAAITGVSVEQPADGLRTGCSYTVTATVDAPVSEAGEVTIGVTGVPTNGEERWVAEYHPESGTATISWTPTHTGRQNVFAQQFKPGQYTSADYTTVDVVGNGVNTGSSCLPLP</sequence>
<evidence type="ECO:0000313" key="2">
    <source>
        <dbReference type="EMBL" id="GAA5066619.1"/>
    </source>
</evidence>
<dbReference type="Proteomes" id="UP001500603">
    <property type="component" value="Unassembled WGS sequence"/>
</dbReference>
<evidence type="ECO:0008006" key="4">
    <source>
        <dbReference type="Google" id="ProtNLM"/>
    </source>
</evidence>
<organism evidence="2 3">
    <name type="scientific">Nocardia callitridis</name>
    <dbReference type="NCBI Taxonomy" id="648753"/>
    <lineage>
        <taxon>Bacteria</taxon>
        <taxon>Bacillati</taxon>
        <taxon>Actinomycetota</taxon>
        <taxon>Actinomycetes</taxon>
        <taxon>Mycobacteriales</taxon>
        <taxon>Nocardiaceae</taxon>
        <taxon>Nocardia</taxon>
    </lineage>
</organism>
<dbReference type="EMBL" id="BAABJM010000007">
    <property type="protein sequence ID" value="GAA5066619.1"/>
    <property type="molecule type" value="Genomic_DNA"/>
</dbReference>
<gene>
    <name evidence="2" type="ORF">GCM10023318_55010</name>
</gene>
<accession>A0ABP9L026</accession>
<protein>
    <recommendedName>
        <fullName evidence="4">Ig-like domain-containing protein</fullName>
    </recommendedName>
</protein>